<dbReference type="InterPro" id="IPR001805">
    <property type="entry name" value="Adenokinase"/>
</dbReference>
<keyword evidence="9 10" id="KW-0067">ATP-binding</keyword>
<dbReference type="Pfam" id="PF00294">
    <property type="entry name" value="PfkB"/>
    <property type="match status" value="1"/>
</dbReference>
<reference evidence="13 14" key="1">
    <citation type="journal article" date="2017" name="Nat. Commun.">
        <title>Genome assembly with in vitro proximity ligation data and whole-genome triplication in lettuce.</title>
        <authorList>
            <person name="Reyes-Chin-Wo S."/>
            <person name="Wang Z."/>
            <person name="Yang X."/>
            <person name="Kozik A."/>
            <person name="Arikit S."/>
            <person name="Song C."/>
            <person name="Xia L."/>
            <person name="Froenicke L."/>
            <person name="Lavelle D.O."/>
            <person name="Truco M.J."/>
            <person name="Xia R."/>
            <person name="Zhu S."/>
            <person name="Xu C."/>
            <person name="Xu H."/>
            <person name="Xu X."/>
            <person name="Cox K."/>
            <person name="Korf I."/>
            <person name="Meyers B.C."/>
            <person name="Michelmore R.W."/>
        </authorList>
    </citation>
    <scope>NUCLEOTIDE SEQUENCE [LARGE SCALE GENOMIC DNA]</scope>
    <source>
        <strain evidence="14">cv. Salinas</strain>
        <tissue evidence="13">Seedlings</tissue>
    </source>
</reference>
<dbReference type="InterPro" id="IPR029056">
    <property type="entry name" value="Ribokinase-like"/>
</dbReference>
<evidence type="ECO:0000256" key="6">
    <source>
        <dbReference type="ARBA" id="ARBA00022726"/>
    </source>
</evidence>
<comment type="caution">
    <text evidence="13">The sequence shown here is derived from an EMBL/GenBank/DDBJ whole genome shotgun (WGS) entry which is preliminary data.</text>
</comment>
<dbReference type="Pfam" id="PF00190">
    <property type="entry name" value="Cupin_1"/>
    <property type="match status" value="1"/>
</dbReference>
<dbReference type="GO" id="GO:0006166">
    <property type="term" value="P:purine ribonucleoside salvage"/>
    <property type="evidence" value="ECO:0007669"/>
    <property type="project" value="UniProtKB-KW"/>
</dbReference>
<feature type="domain" description="Cupin type-1" evidence="11">
    <location>
        <begin position="29"/>
        <end position="57"/>
    </location>
</feature>
<accession>A0A9R1URH6</accession>
<evidence type="ECO:0000259" key="11">
    <source>
        <dbReference type="Pfam" id="PF00190"/>
    </source>
</evidence>
<keyword evidence="6 10" id="KW-0660">Purine salvage</keyword>
<evidence type="ECO:0000256" key="4">
    <source>
        <dbReference type="ARBA" id="ARBA00012119"/>
    </source>
</evidence>
<evidence type="ECO:0000256" key="1">
    <source>
        <dbReference type="ARBA" id="ARBA00001946"/>
    </source>
</evidence>
<keyword evidence="10" id="KW-0460">Magnesium</keyword>
<dbReference type="GO" id="GO:0004001">
    <property type="term" value="F:adenosine kinase activity"/>
    <property type="evidence" value="ECO:0000318"/>
    <property type="project" value="GO_Central"/>
</dbReference>
<proteinExistence type="inferred from homology"/>
<evidence type="ECO:0000313" key="13">
    <source>
        <dbReference type="EMBL" id="KAJ0192241.1"/>
    </source>
</evidence>
<evidence type="ECO:0000313" key="14">
    <source>
        <dbReference type="Proteomes" id="UP000235145"/>
    </source>
</evidence>
<evidence type="ECO:0000256" key="9">
    <source>
        <dbReference type="ARBA" id="ARBA00022840"/>
    </source>
</evidence>
<feature type="domain" description="Carbohydrate kinase PfkB" evidence="12">
    <location>
        <begin position="120"/>
        <end position="210"/>
    </location>
</feature>
<dbReference type="AlphaFoldDB" id="A0A9R1URH6"/>
<gene>
    <name evidence="13" type="ORF">LSAT_V11C800444060</name>
</gene>
<dbReference type="GO" id="GO:0005829">
    <property type="term" value="C:cytosol"/>
    <property type="evidence" value="ECO:0000318"/>
    <property type="project" value="GO_Central"/>
</dbReference>
<dbReference type="Proteomes" id="UP000235145">
    <property type="component" value="Unassembled WGS sequence"/>
</dbReference>
<evidence type="ECO:0000256" key="10">
    <source>
        <dbReference type="RuleBase" id="RU368116"/>
    </source>
</evidence>
<keyword evidence="8 10" id="KW-0418">Kinase</keyword>
<dbReference type="GO" id="GO:0044209">
    <property type="term" value="P:AMP salvage"/>
    <property type="evidence" value="ECO:0007669"/>
    <property type="project" value="UniProtKB-UniRule"/>
</dbReference>
<evidence type="ECO:0000256" key="7">
    <source>
        <dbReference type="ARBA" id="ARBA00022741"/>
    </source>
</evidence>
<name>A0A9R1URH6_LACSA</name>
<dbReference type="InterPro" id="IPR006045">
    <property type="entry name" value="Cupin_1"/>
</dbReference>
<comment type="catalytic activity">
    <reaction evidence="10">
        <text>adenosine + ATP = AMP + ADP + H(+)</text>
        <dbReference type="Rhea" id="RHEA:20824"/>
        <dbReference type="ChEBI" id="CHEBI:15378"/>
        <dbReference type="ChEBI" id="CHEBI:16335"/>
        <dbReference type="ChEBI" id="CHEBI:30616"/>
        <dbReference type="ChEBI" id="CHEBI:456215"/>
        <dbReference type="ChEBI" id="CHEBI:456216"/>
        <dbReference type="EC" id="2.7.1.20"/>
    </reaction>
</comment>
<evidence type="ECO:0000256" key="5">
    <source>
        <dbReference type="ARBA" id="ARBA00022679"/>
    </source>
</evidence>
<evidence type="ECO:0000256" key="8">
    <source>
        <dbReference type="ARBA" id="ARBA00022777"/>
    </source>
</evidence>
<dbReference type="Gene3D" id="2.60.120.10">
    <property type="entry name" value="Jelly Rolls"/>
    <property type="match status" value="1"/>
</dbReference>
<dbReference type="PANTHER" id="PTHR45769">
    <property type="entry name" value="ADENOSINE KINASE"/>
    <property type="match status" value="1"/>
</dbReference>
<dbReference type="SUPFAM" id="SSF51182">
    <property type="entry name" value="RmlC-like cupins"/>
    <property type="match status" value="1"/>
</dbReference>
<organism evidence="13 14">
    <name type="scientific">Lactuca sativa</name>
    <name type="common">Garden lettuce</name>
    <dbReference type="NCBI Taxonomy" id="4236"/>
    <lineage>
        <taxon>Eukaryota</taxon>
        <taxon>Viridiplantae</taxon>
        <taxon>Streptophyta</taxon>
        <taxon>Embryophyta</taxon>
        <taxon>Tracheophyta</taxon>
        <taxon>Spermatophyta</taxon>
        <taxon>Magnoliopsida</taxon>
        <taxon>eudicotyledons</taxon>
        <taxon>Gunneridae</taxon>
        <taxon>Pentapetalae</taxon>
        <taxon>asterids</taxon>
        <taxon>campanulids</taxon>
        <taxon>Asterales</taxon>
        <taxon>Asteraceae</taxon>
        <taxon>Cichorioideae</taxon>
        <taxon>Cichorieae</taxon>
        <taxon>Lactucinae</taxon>
        <taxon>Lactuca</taxon>
    </lineage>
</organism>
<keyword evidence="5 10" id="KW-0808">Transferase</keyword>
<protein>
    <recommendedName>
        <fullName evidence="4 10">Adenosine kinase</fullName>
        <shortName evidence="10">AK</shortName>
        <ecNumber evidence="4 10">2.7.1.20</ecNumber>
    </recommendedName>
    <alternativeName>
        <fullName evidence="10">Adenosine 5'-phosphotransferase</fullName>
    </alternativeName>
</protein>
<dbReference type="EMBL" id="NBSK02000008">
    <property type="protein sequence ID" value="KAJ0192241.1"/>
    <property type="molecule type" value="Genomic_DNA"/>
</dbReference>
<dbReference type="SUPFAM" id="SSF53613">
    <property type="entry name" value="Ribokinase-like"/>
    <property type="match status" value="1"/>
</dbReference>
<evidence type="ECO:0000259" key="12">
    <source>
        <dbReference type="Pfam" id="PF00294"/>
    </source>
</evidence>
<dbReference type="InterPro" id="IPR011051">
    <property type="entry name" value="RmlC_Cupin_sf"/>
</dbReference>
<keyword evidence="14" id="KW-1185">Reference proteome</keyword>
<dbReference type="GO" id="GO:0005634">
    <property type="term" value="C:nucleus"/>
    <property type="evidence" value="ECO:0000318"/>
    <property type="project" value="GO_Central"/>
</dbReference>
<comment type="similarity">
    <text evidence="3 10">Belongs to the carbohydrate kinase PfkB family.</text>
</comment>
<dbReference type="Gene3D" id="3.40.1190.20">
    <property type="match status" value="1"/>
</dbReference>
<dbReference type="PANTHER" id="PTHR45769:SF3">
    <property type="entry name" value="ADENOSINE KINASE"/>
    <property type="match status" value="1"/>
</dbReference>
<sequence>MMRALVGAPFLTTFKVLKATMAEFPALNVNPPHTHPQALESLFVLMGSLEVGFVDTTKNPAFALSAFGIASVGTVSVPNLVFNSTINDQILAMSFKTGVATIQKIKSGEMGAHFSACGRYLAACVACAKYIYIAGFFLIVSPESIQLVAEHAAAANKVFTINLSTPFIYEFSKDALEKALPYVDYVFGNETEARTFSKVNGWETDNVEEIAIG</sequence>
<dbReference type="InterPro" id="IPR011611">
    <property type="entry name" value="PfkB_dom"/>
</dbReference>
<dbReference type="GO" id="GO:0006144">
    <property type="term" value="P:purine nucleobase metabolic process"/>
    <property type="evidence" value="ECO:0000318"/>
    <property type="project" value="GO_Central"/>
</dbReference>
<comment type="pathway">
    <text evidence="2 10">Purine metabolism; AMP biosynthesis via salvage pathway; AMP from adenosine: step 1/1.</text>
</comment>
<comment type="cofactor">
    <cofactor evidence="1 10">
        <name>Mg(2+)</name>
        <dbReference type="ChEBI" id="CHEBI:18420"/>
    </cofactor>
</comment>
<dbReference type="InterPro" id="IPR014710">
    <property type="entry name" value="RmlC-like_jellyroll"/>
</dbReference>
<comment type="function">
    <text evidence="10">ATP dependent phosphorylation of adenosine and other related nucleoside analogs to monophosphate derivatives.</text>
</comment>
<evidence type="ECO:0000256" key="2">
    <source>
        <dbReference type="ARBA" id="ARBA00004801"/>
    </source>
</evidence>
<dbReference type="EC" id="2.7.1.20" evidence="4 10"/>
<evidence type="ECO:0000256" key="3">
    <source>
        <dbReference type="ARBA" id="ARBA00010688"/>
    </source>
</evidence>
<keyword evidence="7 10" id="KW-0547">Nucleotide-binding</keyword>
<dbReference type="GO" id="GO:0005524">
    <property type="term" value="F:ATP binding"/>
    <property type="evidence" value="ECO:0007669"/>
    <property type="project" value="UniProtKB-UniRule"/>
</dbReference>